<accession>A0A3D9V7P0</accession>
<proteinExistence type="predicted"/>
<evidence type="ECO:0000256" key="1">
    <source>
        <dbReference type="SAM" id="MobiDB-lite"/>
    </source>
</evidence>
<reference evidence="3 4" key="1">
    <citation type="submission" date="2018-08" db="EMBL/GenBank/DDBJ databases">
        <title>Sequencing the genomes of 1000 actinobacteria strains.</title>
        <authorList>
            <person name="Klenk H.-P."/>
        </authorList>
    </citation>
    <scope>NUCLEOTIDE SEQUENCE [LARGE SCALE GENOMIC DNA]</scope>
    <source>
        <strain evidence="3 4">DSM 22891</strain>
    </source>
</reference>
<dbReference type="Proteomes" id="UP000256485">
    <property type="component" value="Unassembled WGS sequence"/>
</dbReference>
<dbReference type="OrthoDB" id="5243770at2"/>
<dbReference type="AlphaFoldDB" id="A0A3D9V7P0"/>
<evidence type="ECO:0000259" key="2">
    <source>
        <dbReference type="PROSITE" id="PS50937"/>
    </source>
</evidence>
<feature type="region of interest" description="Disordered" evidence="1">
    <location>
        <begin position="118"/>
        <end position="147"/>
    </location>
</feature>
<sequence>MRIAEAARALGMSPRMLRYRERLGLVPRVRGREGRAANTHRQYTPEDLRAIELARELEDRFDVSPAALAFALRAMTEPDVATAVRRLGEALGRLPATRVDETERERALRWLGRSGVLPPPRPVRRYPVRLSGLPPSRPSGPGQAPGR</sequence>
<feature type="compositionally biased region" description="Low complexity" evidence="1">
    <location>
        <begin position="128"/>
        <end position="147"/>
    </location>
</feature>
<evidence type="ECO:0000313" key="4">
    <source>
        <dbReference type="Proteomes" id="UP000256485"/>
    </source>
</evidence>
<dbReference type="SUPFAM" id="SSF46955">
    <property type="entry name" value="Putative DNA-binding domain"/>
    <property type="match status" value="1"/>
</dbReference>
<name>A0A3D9V7P0_THECX</name>
<evidence type="ECO:0000313" key="3">
    <source>
        <dbReference type="EMBL" id="REF37527.1"/>
    </source>
</evidence>
<gene>
    <name evidence="3" type="ORF">DFJ64_2971</name>
</gene>
<dbReference type="RefSeq" id="WP_115850972.1">
    <property type="nucleotide sequence ID" value="NZ_QTUC01000001.1"/>
</dbReference>
<dbReference type="Gene3D" id="1.10.1660.10">
    <property type="match status" value="1"/>
</dbReference>
<dbReference type="GO" id="GO:0003677">
    <property type="term" value="F:DNA binding"/>
    <property type="evidence" value="ECO:0007669"/>
    <property type="project" value="InterPro"/>
</dbReference>
<dbReference type="InterPro" id="IPR000551">
    <property type="entry name" value="MerR-type_HTH_dom"/>
</dbReference>
<dbReference type="InterPro" id="IPR009061">
    <property type="entry name" value="DNA-bd_dom_put_sf"/>
</dbReference>
<keyword evidence="4" id="KW-1185">Reference proteome</keyword>
<dbReference type="PROSITE" id="PS50937">
    <property type="entry name" value="HTH_MERR_2"/>
    <property type="match status" value="1"/>
</dbReference>
<dbReference type="SMART" id="SM00422">
    <property type="entry name" value="HTH_MERR"/>
    <property type="match status" value="1"/>
</dbReference>
<organism evidence="3 4">
    <name type="scientific">Thermasporomyces composti</name>
    <dbReference type="NCBI Taxonomy" id="696763"/>
    <lineage>
        <taxon>Bacteria</taxon>
        <taxon>Bacillati</taxon>
        <taxon>Actinomycetota</taxon>
        <taxon>Actinomycetes</taxon>
        <taxon>Propionibacteriales</taxon>
        <taxon>Nocardioidaceae</taxon>
        <taxon>Thermasporomyces</taxon>
    </lineage>
</organism>
<comment type="caution">
    <text evidence="3">The sequence shown here is derived from an EMBL/GenBank/DDBJ whole genome shotgun (WGS) entry which is preliminary data.</text>
</comment>
<dbReference type="GO" id="GO:0006355">
    <property type="term" value="P:regulation of DNA-templated transcription"/>
    <property type="evidence" value="ECO:0007669"/>
    <property type="project" value="InterPro"/>
</dbReference>
<dbReference type="Pfam" id="PF13411">
    <property type="entry name" value="MerR_1"/>
    <property type="match status" value="1"/>
</dbReference>
<protein>
    <submittedName>
        <fullName evidence="3">MerR-like DNA binding protein</fullName>
    </submittedName>
</protein>
<dbReference type="EMBL" id="QTUC01000001">
    <property type="protein sequence ID" value="REF37527.1"/>
    <property type="molecule type" value="Genomic_DNA"/>
</dbReference>
<feature type="domain" description="HTH merR-type" evidence="2">
    <location>
        <begin position="1"/>
        <end position="72"/>
    </location>
</feature>